<keyword evidence="8 9" id="KW-0472">Membrane</keyword>
<dbReference type="PANTHER" id="PTHR42770">
    <property type="entry name" value="AMINO ACID TRANSPORTER-RELATED"/>
    <property type="match status" value="1"/>
</dbReference>
<proteinExistence type="inferred from homology"/>
<sequence>MSNKKIGLLSLTALVLSSMIGSGIFSLPQNMAEVAGAEALIIGWAITGIGIIFLGLSFLFISRLRPDLDGGIYTYAREGFGELMGFMSAWGYWLCATIGIVGYLVVAFEGIGTFTDSQSAVIFGQGNTIASFIGSSIVVWLVHILIAKGVKEAATVNLIATFMKVFPLILFILLSLWYFNPETFSHDVKAIVLNTGISDQVKNTMLITLWVFTGVEGAAVLSAHAKKRSDVGLATVLGILIALALYIAITVLSLGILPRETIAMMSNPSMARLLEHMIGGTGKIIITACLIVSVLASYISWTMFSAEVPYRGAKNGAFPQILDKLNENNTPINSLRFTGFIVQLCLLLVLLTGKSYNTLLLISTSMILVPYFLIGAYLLKLSIHQNAPWYVKLTGFMASHYGLWILYAAGLDYLLLSVLLYIPGIGLFLYSRYQHQGGKFNLNIWEKLVLIIIAYLFVQAVHSTFTPFSLLSGVR</sequence>
<evidence type="ECO:0000313" key="11">
    <source>
        <dbReference type="Proteomes" id="UP000310576"/>
    </source>
</evidence>
<dbReference type="GO" id="GO:0005886">
    <property type="term" value="C:plasma membrane"/>
    <property type="evidence" value="ECO:0007669"/>
    <property type="project" value="UniProtKB-SubCell"/>
</dbReference>
<dbReference type="InterPro" id="IPR002293">
    <property type="entry name" value="AA/rel_permease1"/>
</dbReference>
<evidence type="ECO:0000256" key="8">
    <source>
        <dbReference type="ARBA" id="ARBA00023136"/>
    </source>
</evidence>
<feature type="transmembrane region" description="Helical" evidence="9">
    <location>
        <begin position="359"/>
        <end position="378"/>
    </location>
</feature>
<dbReference type="AlphaFoldDB" id="A0A4S2PHG1"/>
<dbReference type="NCBIfam" id="TIGR00905">
    <property type="entry name" value="2A0302"/>
    <property type="match status" value="1"/>
</dbReference>
<reference evidence="10 11" key="1">
    <citation type="journal article" date="2019" name="Vet. Microbiol.">
        <title>Development of multi locus sequence typing (MLST) of Rodentibacter pneumotropicus.</title>
        <authorList>
            <person name="Adhikary S."/>
            <person name="Bisgaard M."/>
            <person name="Boot R."/>
            <person name="Benga L."/>
            <person name="Nicklas W."/>
            <person name="Christensen H."/>
        </authorList>
    </citation>
    <scope>NUCLEOTIDE SEQUENCE [LARGE SCALE GENOMIC DNA]</scope>
    <source>
        <strain evidence="10 11">1596_07</strain>
    </source>
</reference>
<evidence type="ECO:0000256" key="5">
    <source>
        <dbReference type="ARBA" id="ARBA00022692"/>
    </source>
</evidence>
<feature type="transmembrane region" description="Helical" evidence="9">
    <location>
        <begin position="413"/>
        <end position="433"/>
    </location>
</feature>
<keyword evidence="7 9" id="KW-1133">Transmembrane helix</keyword>
<evidence type="ECO:0000256" key="4">
    <source>
        <dbReference type="ARBA" id="ARBA00022475"/>
    </source>
</evidence>
<comment type="subcellular location">
    <subcellularLocation>
        <location evidence="1">Cell membrane</location>
        <topology evidence="1">Multi-pass membrane protein</topology>
    </subcellularLocation>
</comment>
<feature type="transmembrane region" description="Helical" evidence="9">
    <location>
        <begin position="334"/>
        <end position="353"/>
    </location>
</feature>
<dbReference type="PANTHER" id="PTHR42770:SF4">
    <property type="entry name" value="ARGININE_ORNITHINE ANTIPORTER-RELATED"/>
    <property type="match status" value="1"/>
</dbReference>
<dbReference type="InterPro" id="IPR004754">
    <property type="entry name" value="Amino_acid_antiprt"/>
</dbReference>
<dbReference type="Proteomes" id="UP000310576">
    <property type="component" value="Unassembled WGS sequence"/>
</dbReference>
<evidence type="ECO:0000313" key="10">
    <source>
        <dbReference type="EMBL" id="THA15823.1"/>
    </source>
</evidence>
<accession>A0A4S2PHG1</accession>
<dbReference type="InterPro" id="IPR050367">
    <property type="entry name" value="APC_superfamily"/>
</dbReference>
<evidence type="ECO:0000256" key="9">
    <source>
        <dbReference type="SAM" id="Phobius"/>
    </source>
</evidence>
<feature type="transmembrane region" description="Helical" evidence="9">
    <location>
        <begin position="204"/>
        <end position="221"/>
    </location>
</feature>
<evidence type="ECO:0000256" key="7">
    <source>
        <dbReference type="ARBA" id="ARBA00022989"/>
    </source>
</evidence>
<dbReference type="RefSeq" id="WP_136124699.1">
    <property type="nucleotide sequence ID" value="NZ_CAJUGY010000001.1"/>
</dbReference>
<keyword evidence="4" id="KW-1003">Cell membrane</keyword>
<dbReference type="GO" id="GO:0022857">
    <property type="term" value="F:transmembrane transporter activity"/>
    <property type="evidence" value="ECO:0007669"/>
    <property type="project" value="InterPro"/>
</dbReference>
<evidence type="ECO:0000256" key="2">
    <source>
        <dbReference type="ARBA" id="ARBA00008220"/>
    </source>
</evidence>
<protein>
    <submittedName>
        <fullName evidence="10">Amino acid permease</fullName>
    </submittedName>
</protein>
<feature type="transmembrane region" description="Helical" evidence="9">
    <location>
        <begin position="83"/>
        <end position="108"/>
    </location>
</feature>
<dbReference type="PIRSF" id="PIRSF006060">
    <property type="entry name" value="AA_transporter"/>
    <property type="match status" value="1"/>
</dbReference>
<keyword evidence="5 9" id="KW-0812">Transmembrane</keyword>
<keyword evidence="6" id="KW-0029">Amino-acid transport</keyword>
<feature type="transmembrane region" description="Helical" evidence="9">
    <location>
        <begin position="233"/>
        <end position="257"/>
    </location>
</feature>
<feature type="transmembrane region" description="Helical" evidence="9">
    <location>
        <begin position="128"/>
        <end position="146"/>
    </location>
</feature>
<keyword evidence="3" id="KW-0813">Transport</keyword>
<feature type="transmembrane region" description="Helical" evidence="9">
    <location>
        <begin position="445"/>
        <end position="465"/>
    </location>
</feature>
<feature type="transmembrane region" description="Helical" evidence="9">
    <location>
        <begin position="42"/>
        <end position="62"/>
    </location>
</feature>
<feature type="transmembrane region" description="Helical" evidence="9">
    <location>
        <begin position="277"/>
        <end position="301"/>
    </location>
</feature>
<evidence type="ECO:0000256" key="6">
    <source>
        <dbReference type="ARBA" id="ARBA00022970"/>
    </source>
</evidence>
<evidence type="ECO:0000256" key="3">
    <source>
        <dbReference type="ARBA" id="ARBA00022448"/>
    </source>
</evidence>
<gene>
    <name evidence="10" type="ORF">D3M76_04265</name>
</gene>
<comment type="similarity">
    <text evidence="2">Belongs to the amino acid-polyamine-organocation (APC) superfamily. Basic amino acid/polyamine antiporter (APA) (TC 2.A.3.2) family.</text>
</comment>
<dbReference type="EMBL" id="QXNG01000043">
    <property type="protein sequence ID" value="THA15823.1"/>
    <property type="molecule type" value="Genomic_DNA"/>
</dbReference>
<name>A0A4S2PHG1_9PAST</name>
<organism evidence="10 11">
    <name type="scientific">Rodentibacter pneumotropicus</name>
    <dbReference type="NCBI Taxonomy" id="758"/>
    <lineage>
        <taxon>Bacteria</taxon>
        <taxon>Pseudomonadati</taxon>
        <taxon>Pseudomonadota</taxon>
        <taxon>Gammaproteobacteria</taxon>
        <taxon>Pasteurellales</taxon>
        <taxon>Pasteurellaceae</taxon>
        <taxon>Rodentibacter</taxon>
    </lineage>
</organism>
<dbReference type="GO" id="GO:0006865">
    <property type="term" value="P:amino acid transport"/>
    <property type="evidence" value="ECO:0007669"/>
    <property type="project" value="UniProtKB-KW"/>
</dbReference>
<dbReference type="Pfam" id="PF13520">
    <property type="entry name" value="AA_permease_2"/>
    <property type="match status" value="1"/>
</dbReference>
<comment type="caution">
    <text evidence="10">The sequence shown here is derived from an EMBL/GenBank/DDBJ whole genome shotgun (WGS) entry which is preliminary data.</text>
</comment>
<dbReference type="Gene3D" id="1.20.1740.10">
    <property type="entry name" value="Amino acid/polyamine transporter I"/>
    <property type="match status" value="1"/>
</dbReference>
<evidence type="ECO:0000256" key="1">
    <source>
        <dbReference type="ARBA" id="ARBA00004651"/>
    </source>
</evidence>
<feature type="transmembrane region" description="Helical" evidence="9">
    <location>
        <begin position="158"/>
        <end position="179"/>
    </location>
</feature>